<evidence type="ECO:0000256" key="1">
    <source>
        <dbReference type="SAM" id="MobiDB-lite"/>
    </source>
</evidence>
<proteinExistence type="predicted"/>
<protein>
    <submittedName>
        <fullName evidence="3">DUF2945 domain-containing protein</fullName>
    </submittedName>
</protein>
<organism evidence="3 4">
    <name type="scientific">Streptomyces endophytica</name>
    <dbReference type="NCBI Taxonomy" id="2991496"/>
    <lineage>
        <taxon>Bacteria</taxon>
        <taxon>Bacillati</taxon>
        <taxon>Actinomycetota</taxon>
        <taxon>Actinomycetes</taxon>
        <taxon>Kitasatosporales</taxon>
        <taxon>Streptomycetaceae</taxon>
        <taxon>Streptomyces</taxon>
    </lineage>
</organism>
<gene>
    <name evidence="3" type="ORF">OJ254_25205</name>
</gene>
<name>A0ABY6PIK3_9ACTN</name>
<dbReference type="RefSeq" id="WP_265364203.1">
    <property type="nucleotide sequence ID" value="NZ_CP110636.1"/>
</dbReference>
<keyword evidence="4" id="KW-1185">Reference proteome</keyword>
<feature type="region of interest" description="Disordered" evidence="1">
    <location>
        <begin position="1"/>
        <end position="62"/>
    </location>
</feature>
<feature type="domain" description="Hypervirulence associated protein TUDOR" evidence="2">
    <location>
        <begin position="15"/>
        <end position="50"/>
    </location>
</feature>
<dbReference type="Proteomes" id="UP001164959">
    <property type="component" value="Chromosome"/>
</dbReference>
<evidence type="ECO:0000313" key="3">
    <source>
        <dbReference type="EMBL" id="UZJ32992.1"/>
    </source>
</evidence>
<sequence>MPRGPASGTIPPGGESHGRARRIDASEEEPQYKVRSEKSGTAAAHTPGALRKKRSRALRKKR</sequence>
<evidence type="ECO:0000259" key="2">
    <source>
        <dbReference type="Pfam" id="PF11160"/>
    </source>
</evidence>
<reference evidence="3" key="1">
    <citation type="submission" date="2022-11" db="EMBL/GenBank/DDBJ databases">
        <title>Identification and genomic analyses of a novel endophytic actinobacterium Streptomyces endophytica sp. nov. with potential for biocontrol of Yam anthracnose.</title>
        <authorList>
            <person name="Huang X."/>
        </authorList>
    </citation>
    <scope>NUCLEOTIDE SEQUENCE</scope>
    <source>
        <strain evidence="3">HNM0140</strain>
    </source>
</reference>
<dbReference type="Pfam" id="PF11160">
    <property type="entry name" value="Hva1_TUDOR"/>
    <property type="match status" value="1"/>
</dbReference>
<feature type="compositionally biased region" description="Basic residues" evidence="1">
    <location>
        <begin position="50"/>
        <end position="62"/>
    </location>
</feature>
<dbReference type="EMBL" id="CP110636">
    <property type="protein sequence ID" value="UZJ32992.1"/>
    <property type="molecule type" value="Genomic_DNA"/>
</dbReference>
<dbReference type="InterPro" id="IPR021331">
    <property type="entry name" value="Hva1_TUDOR"/>
</dbReference>
<evidence type="ECO:0000313" key="4">
    <source>
        <dbReference type="Proteomes" id="UP001164959"/>
    </source>
</evidence>
<accession>A0ABY6PIK3</accession>
<feature type="compositionally biased region" description="Basic and acidic residues" evidence="1">
    <location>
        <begin position="16"/>
        <end position="38"/>
    </location>
</feature>